<keyword evidence="5" id="KW-0805">Transcription regulation</keyword>
<evidence type="ECO:0000256" key="5">
    <source>
        <dbReference type="ARBA" id="ARBA00023015"/>
    </source>
</evidence>
<dbReference type="Proteomes" id="UP001313282">
    <property type="component" value="Unassembled WGS sequence"/>
</dbReference>
<proteinExistence type="predicted"/>
<reference evidence="11 12" key="1">
    <citation type="submission" date="2019-10" db="EMBL/GenBank/DDBJ databases">
        <authorList>
            <person name="Palmer J.M."/>
        </authorList>
    </citation>
    <scope>NUCLEOTIDE SEQUENCE [LARGE SCALE GENOMIC DNA]</scope>
    <source>
        <strain evidence="11 12">TWF718</strain>
    </source>
</reference>
<dbReference type="AlphaFoldDB" id="A0AAN8RHI3"/>
<evidence type="ECO:0000313" key="12">
    <source>
        <dbReference type="Proteomes" id="UP001313282"/>
    </source>
</evidence>
<evidence type="ECO:0000259" key="10">
    <source>
        <dbReference type="PROSITE" id="PS50157"/>
    </source>
</evidence>
<dbReference type="PANTHER" id="PTHR46179:SF13">
    <property type="entry name" value="C2H2-TYPE DOMAIN-CONTAINING PROTEIN"/>
    <property type="match status" value="1"/>
</dbReference>
<keyword evidence="4" id="KW-0862">Zinc</keyword>
<keyword evidence="12" id="KW-1185">Reference proteome</keyword>
<evidence type="ECO:0000256" key="9">
    <source>
        <dbReference type="SAM" id="MobiDB-lite"/>
    </source>
</evidence>
<dbReference type="GO" id="GO:0006357">
    <property type="term" value="P:regulation of transcription by RNA polymerase II"/>
    <property type="evidence" value="ECO:0007669"/>
    <property type="project" value="TreeGrafter"/>
</dbReference>
<comment type="subcellular location">
    <subcellularLocation>
        <location evidence="1">Nucleus</location>
    </subcellularLocation>
</comment>
<evidence type="ECO:0000256" key="2">
    <source>
        <dbReference type="ARBA" id="ARBA00022723"/>
    </source>
</evidence>
<dbReference type="SUPFAM" id="SSF57667">
    <property type="entry name" value="beta-beta-alpha zinc fingers"/>
    <property type="match status" value="1"/>
</dbReference>
<dbReference type="SMART" id="SM00355">
    <property type="entry name" value="ZnF_C2H2"/>
    <property type="match status" value="3"/>
</dbReference>
<feature type="compositionally biased region" description="Polar residues" evidence="9">
    <location>
        <begin position="459"/>
        <end position="475"/>
    </location>
</feature>
<feature type="domain" description="C2H2-type" evidence="10">
    <location>
        <begin position="186"/>
        <end position="215"/>
    </location>
</feature>
<feature type="region of interest" description="Disordered" evidence="9">
    <location>
        <begin position="354"/>
        <end position="426"/>
    </location>
</feature>
<dbReference type="InterPro" id="IPR013087">
    <property type="entry name" value="Znf_C2H2_type"/>
</dbReference>
<evidence type="ECO:0000256" key="8">
    <source>
        <dbReference type="PROSITE-ProRule" id="PRU00042"/>
    </source>
</evidence>
<dbReference type="EMBL" id="JAVHNR010000004">
    <property type="protein sequence ID" value="KAK6344635.1"/>
    <property type="molecule type" value="Genomic_DNA"/>
</dbReference>
<feature type="compositionally biased region" description="Polar residues" evidence="9">
    <location>
        <begin position="308"/>
        <end position="326"/>
    </location>
</feature>
<evidence type="ECO:0000256" key="6">
    <source>
        <dbReference type="ARBA" id="ARBA00023163"/>
    </source>
</evidence>
<name>A0AAN8RHI3_9PEZI</name>
<comment type="caution">
    <text evidence="11">The sequence shown here is derived from an EMBL/GenBank/DDBJ whole genome shotgun (WGS) entry which is preliminary data.</text>
</comment>
<feature type="region of interest" description="Disordered" evidence="9">
    <location>
        <begin position="450"/>
        <end position="494"/>
    </location>
</feature>
<keyword evidence="2" id="KW-0479">Metal-binding</keyword>
<feature type="region of interest" description="Disordered" evidence="9">
    <location>
        <begin position="1"/>
        <end position="84"/>
    </location>
</feature>
<feature type="region of interest" description="Disordered" evidence="9">
    <location>
        <begin position="123"/>
        <end position="147"/>
    </location>
</feature>
<dbReference type="PROSITE" id="PS00028">
    <property type="entry name" value="ZINC_FINGER_C2H2_1"/>
    <property type="match status" value="1"/>
</dbReference>
<feature type="domain" description="C2H2-type" evidence="10">
    <location>
        <begin position="215"/>
        <end position="243"/>
    </location>
</feature>
<accession>A0AAN8RHI3</accession>
<dbReference type="InterPro" id="IPR036236">
    <property type="entry name" value="Znf_C2H2_sf"/>
</dbReference>
<evidence type="ECO:0000256" key="3">
    <source>
        <dbReference type="ARBA" id="ARBA00022771"/>
    </source>
</evidence>
<dbReference type="GO" id="GO:0005634">
    <property type="term" value="C:nucleus"/>
    <property type="evidence" value="ECO:0007669"/>
    <property type="project" value="UniProtKB-SubCell"/>
</dbReference>
<sequence>MDPSLHLSDSNQQWWGPDAGFEDPMNAGASWYPNQVPASEFEPYGIPHEQHGYGHPPPHAEGVQPRPHRSRKRSDQNFDLRDRDYEVNSYRPVFSVPRENVSRTSTDGRYEFAESCHEFMVRPDSGLEGMSQDADGRQGSSRKKSTHRAATHYAQEAEYDDNYAYVAQRPISDFEQGGNQETEPIFYCPQPHCGYASPSKNSLRKHMSIHGAKKFFCENCSADFHAAKDLRRHQETKHTVSNARKNYICKAQNCGRDGRWPFTRKDNARQHVMHVHEISHDRVDEYIEEIAGAAPRNSEQQFRAGHRPTNSSSTDDTIYSNLSYDSNPGYHSHEDLGGEDIIAEFTYLQEYDSDLDLGHPSTQENWQQERFRPSGPEYGKQVKYLNPSSRPQGRRRSRSEVESRSPSNMDPQQASYYQSREHLVRDEDLQQYSTERSYLCSDRSVVLPMQSQVKEESPGPNQRSGRSLNASTATKKPTKHLSNYAGKTYRPETSAAAESLEAAFEKVLTI</sequence>
<protein>
    <recommendedName>
        <fullName evidence="10">C2H2-type domain-containing protein</fullName>
    </recommendedName>
</protein>
<evidence type="ECO:0000256" key="1">
    <source>
        <dbReference type="ARBA" id="ARBA00004123"/>
    </source>
</evidence>
<organism evidence="11 12">
    <name type="scientific">Orbilia javanica</name>
    <dbReference type="NCBI Taxonomy" id="47235"/>
    <lineage>
        <taxon>Eukaryota</taxon>
        <taxon>Fungi</taxon>
        <taxon>Dikarya</taxon>
        <taxon>Ascomycota</taxon>
        <taxon>Pezizomycotina</taxon>
        <taxon>Orbiliomycetes</taxon>
        <taxon>Orbiliales</taxon>
        <taxon>Orbiliaceae</taxon>
        <taxon>Orbilia</taxon>
    </lineage>
</organism>
<gene>
    <name evidence="11" type="ORF">TWF718_006593</name>
</gene>
<evidence type="ECO:0000256" key="7">
    <source>
        <dbReference type="ARBA" id="ARBA00023242"/>
    </source>
</evidence>
<feature type="compositionally biased region" description="Polar residues" evidence="9">
    <location>
        <begin position="408"/>
        <end position="418"/>
    </location>
</feature>
<keyword evidence="3 8" id="KW-0863">Zinc-finger</keyword>
<dbReference type="PROSITE" id="PS50157">
    <property type="entry name" value="ZINC_FINGER_C2H2_2"/>
    <property type="match status" value="2"/>
</dbReference>
<dbReference type="GO" id="GO:0008270">
    <property type="term" value="F:zinc ion binding"/>
    <property type="evidence" value="ECO:0007669"/>
    <property type="project" value="UniProtKB-KW"/>
</dbReference>
<keyword evidence="7" id="KW-0539">Nucleus</keyword>
<dbReference type="InterPro" id="IPR051061">
    <property type="entry name" value="Zinc_finger_trans_reg"/>
</dbReference>
<feature type="compositionally biased region" description="Basic and acidic residues" evidence="9">
    <location>
        <begin position="73"/>
        <end position="84"/>
    </location>
</feature>
<evidence type="ECO:0000256" key="4">
    <source>
        <dbReference type="ARBA" id="ARBA00022833"/>
    </source>
</evidence>
<evidence type="ECO:0000313" key="11">
    <source>
        <dbReference type="EMBL" id="KAK6344635.1"/>
    </source>
</evidence>
<dbReference type="Gene3D" id="3.30.160.60">
    <property type="entry name" value="Classic Zinc Finger"/>
    <property type="match status" value="1"/>
</dbReference>
<keyword evidence="6" id="KW-0804">Transcription</keyword>
<dbReference type="PANTHER" id="PTHR46179">
    <property type="entry name" value="ZINC FINGER PROTEIN"/>
    <property type="match status" value="1"/>
</dbReference>
<feature type="region of interest" description="Disordered" evidence="9">
    <location>
        <begin position="294"/>
        <end position="332"/>
    </location>
</feature>